<keyword evidence="2" id="KW-1185">Reference proteome</keyword>
<dbReference type="AlphaFoldDB" id="A0A0B2BX89"/>
<evidence type="ECO:0000313" key="1">
    <source>
        <dbReference type="EMBL" id="KHL24251.1"/>
    </source>
</evidence>
<proteinExistence type="predicted"/>
<accession>A0A0B2BX89</accession>
<name>A0A0B2BX89_9SPHN</name>
<gene>
    <name evidence="1" type="ORF">PK98_14845</name>
</gene>
<dbReference type="Proteomes" id="UP000030988">
    <property type="component" value="Unassembled WGS sequence"/>
</dbReference>
<protein>
    <submittedName>
        <fullName evidence="1">Uncharacterized protein</fullName>
    </submittedName>
</protein>
<reference evidence="1 2" key="1">
    <citation type="submission" date="2014-11" db="EMBL/GenBank/DDBJ databases">
        <title>Draft genome sequence of Kirrobacter mercurialis.</title>
        <authorList>
            <person name="Coil D.A."/>
            <person name="Eisen J.A."/>
        </authorList>
    </citation>
    <scope>NUCLEOTIDE SEQUENCE [LARGE SCALE GENOMIC DNA]</scope>
    <source>
        <strain evidence="1 2">Coronado</strain>
    </source>
</reference>
<sequence>MLKATFGIGRSFRHLFELEDTCMKRHPEHARAVRGPVRGWSKTYVLMTAIWDAGRVYSFAGRETSGCIDLSGCAADA</sequence>
<comment type="caution">
    <text evidence="1">The sequence shown here is derived from an EMBL/GenBank/DDBJ whole genome shotgun (WGS) entry which is preliminary data.</text>
</comment>
<dbReference type="EMBL" id="JTDN01000003">
    <property type="protein sequence ID" value="KHL24251.1"/>
    <property type="molecule type" value="Genomic_DNA"/>
</dbReference>
<organism evidence="1 2">
    <name type="scientific">Croceibacterium mercuriale</name>
    <dbReference type="NCBI Taxonomy" id="1572751"/>
    <lineage>
        <taxon>Bacteria</taxon>
        <taxon>Pseudomonadati</taxon>
        <taxon>Pseudomonadota</taxon>
        <taxon>Alphaproteobacteria</taxon>
        <taxon>Sphingomonadales</taxon>
        <taxon>Erythrobacteraceae</taxon>
        <taxon>Croceibacterium</taxon>
    </lineage>
</organism>
<evidence type="ECO:0000313" key="2">
    <source>
        <dbReference type="Proteomes" id="UP000030988"/>
    </source>
</evidence>